<organism evidence="6 7">
    <name type="scientific">Rhodocista pekingensis</name>
    <dbReference type="NCBI Taxonomy" id="201185"/>
    <lineage>
        <taxon>Bacteria</taxon>
        <taxon>Pseudomonadati</taxon>
        <taxon>Pseudomonadota</taxon>
        <taxon>Alphaproteobacteria</taxon>
        <taxon>Rhodospirillales</taxon>
        <taxon>Azospirillaceae</taxon>
        <taxon>Rhodocista</taxon>
    </lineage>
</organism>
<dbReference type="PRINTS" id="PR00455">
    <property type="entry name" value="HTHTETR"/>
</dbReference>
<keyword evidence="2 4" id="KW-0238">DNA-binding</keyword>
<dbReference type="InterPro" id="IPR011075">
    <property type="entry name" value="TetR_C"/>
</dbReference>
<evidence type="ECO:0000313" key="7">
    <source>
        <dbReference type="Proteomes" id="UP001596456"/>
    </source>
</evidence>
<sequence length="201" mass="20600">MTGERARGRPRAFDPEAALDRALEVFWAKGYDGASLAELTAAMGINRPSLYAAFGDKQALFRRVLERYREGPGACVTAALAAAPTAREAVAALLHGSADKLAAPGQPAGCLLVHGALGCSDGAAPAEADAARHRAATELAIRERLDRGAAEGELPPGTDTAALARYVAAVQQGMAVQARAGAAPADLHAIADLALRAWPAA</sequence>
<dbReference type="Pfam" id="PF00440">
    <property type="entry name" value="TetR_N"/>
    <property type="match status" value="1"/>
</dbReference>
<dbReference type="Gene3D" id="1.10.10.60">
    <property type="entry name" value="Homeodomain-like"/>
    <property type="match status" value="1"/>
</dbReference>
<gene>
    <name evidence="6" type="ORF">ACFQPS_11040</name>
</gene>
<evidence type="ECO:0000313" key="6">
    <source>
        <dbReference type="EMBL" id="MFC7333700.1"/>
    </source>
</evidence>
<dbReference type="Proteomes" id="UP001596456">
    <property type="component" value="Unassembled WGS sequence"/>
</dbReference>
<dbReference type="Gene3D" id="1.10.357.10">
    <property type="entry name" value="Tetracycline Repressor, domain 2"/>
    <property type="match status" value="1"/>
</dbReference>
<evidence type="ECO:0000256" key="2">
    <source>
        <dbReference type="ARBA" id="ARBA00023125"/>
    </source>
</evidence>
<dbReference type="SUPFAM" id="SSF46689">
    <property type="entry name" value="Homeodomain-like"/>
    <property type="match status" value="1"/>
</dbReference>
<dbReference type="RefSeq" id="WP_377358945.1">
    <property type="nucleotide sequence ID" value="NZ_JBHTCM010000010.1"/>
</dbReference>
<dbReference type="InterPro" id="IPR036271">
    <property type="entry name" value="Tet_transcr_reg_TetR-rel_C_sf"/>
</dbReference>
<reference evidence="7" key="1">
    <citation type="journal article" date="2019" name="Int. J. Syst. Evol. Microbiol.">
        <title>The Global Catalogue of Microorganisms (GCM) 10K type strain sequencing project: providing services to taxonomists for standard genome sequencing and annotation.</title>
        <authorList>
            <consortium name="The Broad Institute Genomics Platform"/>
            <consortium name="The Broad Institute Genome Sequencing Center for Infectious Disease"/>
            <person name="Wu L."/>
            <person name="Ma J."/>
        </authorList>
    </citation>
    <scope>NUCLEOTIDE SEQUENCE [LARGE SCALE GENOMIC DNA]</scope>
    <source>
        <strain evidence="7">CGMCC 1.16275</strain>
    </source>
</reference>
<keyword evidence="7" id="KW-1185">Reference proteome</keyword>
<keyword evidence="3" id="KW-0804">Transcription</keyword>
<feature type="domain" description="HTH tetR-type" evidence="5">
    <location>
        <begin position="12"/>
        <end position="72"/>
    </location>
</feature>
<dbReference type="PROSITE" id="PS50977">
    <property type="entry name" value="HTH_TETR_2"/>
    <property type="match status" value="1"/>
</dbReference>
<dbReference type="PROSITE" id="PS01081">
    <property type="entry name" value="HTH_TETR_1"/>
    <property type="match status" value="1"/>
</dbReference>
<comment type="caution">
    <text evidence="6">The sequence shown here is derived from an EMBL/GenBank/DDBJ whole genome shotgun (WGS) entry which is preliminary data.</text>
</comment>
<dbReference type="EMBL" id="JBHTCM010000010">
    <property type="protein sequence ID" value="MFC7333700.1"/>
    <property type="molecule type" value="Genomic_DNA"/>
</dbReference>
<accession>A0ABW2KWD9</accession>
<dbReference type="Pfam" id="PF16925">
    <property type="entry name" value="TetR_C_13"/>
    <property type="match status" value="1"/>
</dbReference>
<dbReference type="InterPro" id="IPR009057">
    <property type="entry name" value="Homeodomain-like_sf"/>
</dbReference>
<feature type="DNA-binding region" description="H-T-H motif" evidence="4">
    <location>
        <begin position="35"/>
        <end position="54"/>
    </location>
</feature>
<keyword evidence="1" id="KW-0805">Transcription regulation</keyword>
<proteinExistence type="predicted"/>
<evidence type="ECO:0000256" key="3">
    <source>
        <dbReference type="ARBA" id="ARBA00023163"/>
    </source>
</evidence>
<evidence type="ECO:0000256" key="1">
    <source>
        <dbReference type="ARBA" id="ARBA00023015"/>
    </source>
</evidence>
<dbReference type="SUPFAM" id="SSF48498">
    <property type="entry name" value="Tetracyclin repressor-like, C-terminal domain"/>
    <property type="match status" value="1"/>
</dbReference>
<dbReference type="InterPro" id="IPR001647">
    <property type="entry name" value="HTH_TetR"/>
</dbReference>
<name>A0ABW2KWD9_9PROT</name>
<evidence type="ECO:0000259" key="5">
    <source>
        <dbReference type="PROSITE" id="PS50977"/>
    </source>
</evidence>
<dbReference type="PANTHER" id="PTHR47506:SF1">
    <property type="entry name" value="HTH-TYPE TRANSCRIPTIONAL REGULATOR YJDC"/>
    <property type="match status" value="1"/>
</dbReference>
<evidence type="ECO:0000256" key="4">
    <source>
        <dbReference type="PROSITE-ProRule" id="PRU00335"/>
    </source>
</evidence>
<dbReference type="InterPro" id="IPR023772">
    <property type="entry name" value="DNA-bd_HTH_TetR-type_CS"/>
</dbReference>
<protein>
    <submittedName>
        <fullName evidence="6">TetR/AcrR family transcriptional regulator</fullName>
    </submittedName>
</protein>
<dbReference type="PANTHER" id="PTHR47506">
    <property type="entry name" value="TRANSCRIPTIONAL REGULATORY PROTEIN"/>
    <property type="match status" value="1"/>
</dbReference>